<dbReference type="STRING" id="36849.OXPF_35310"/>
<dbReference type="SUPFAM" id="SSF140500">
    <property type="entry name" value="BAS1536-like"/>
    <property type="match status" value="1"/>
</dbReference>
<proteinExistence type="predicted"/>
<dbReference type="InterPro" id="IPR036638">
    <property type="entry name" value="HLH_DNA-bd_sf"/>
</dbReference>
<organism evidence="1 2">
    <name type="scientific">Oxobacter pfennigii</name>
    <dbReference type="NCBI Taxonomy" id="36849"/>
    <lineage>
        <taxon>Bacteria</taxon>
        <taxon>Bacillati</taxon>
        <taxon>Bacillota</taxon>
        <taxon>Clostridia</taxon>
        <taxon>Eubacteriales</taxon>
        <taxon>Clostridiaceae</taxon>
        <taxon>Oxobacter</taxon>
    </lineage>
</organism>
<keyword evidence="2" id="KW-1185">Reference proteome</keyword>
<dbReference type="AlphaFoldDB" id="A0A0P8WKD8"/>
<dbReference type="Gene3D" id="4.10.280.10">
    <property type="entry name" value="Helix-loop-helix DNA-binding domain"/>
    <property type="match status" value="1"/>
</dbReference>
<reference evidence="1 2" key="1">
    <citation type="submission" date="2015-09" db="EMBL/GenBank/DDBJ databases">
        <title>Genome sequence of Oxobacter pfennigii DSM 3222.</title>
        <authorList>
            <person name="Poehlein A."/>
            <person name="Bengelsdorf F.R."/>
            <person name="Schiel-Bengelsdorf B."/>
            <person name="Duerre P."/>
            <person name="Daniel R."/>
        </authorList>
    </citation>
    <scope>NUCLEOTIDE SEQUENCE [LARGE SCALE GENOMIC DNA]</scope>
    <source>
        <strain evidence="1 2">DSM 3222</strain>
    </source>
</reference>
<dbReference type="InterPro" id="IPR037208">
    <property type="entry name" value="Spo0E-like_sf"/>
</dbReference>
<gene>
    <name evidence="1" type="ORF">OXPF_35310</name>
</gene>
<dbReference type="Pfam" id="PF09388">
    <property type="entry name" value="SpoOE-like"/>
    <property type="match status" value="1"/>
</dbReference>
<dbReference type="GO" id="GO:0043937">
    <property type="term" value="P:regulation of sporulation"/>
    <property type="evidence" value="ECO:0007669"/>
    <property type="project" value="InterPro"/>
</dbReference>
<dbReference type="Proteomes" id="UP000050326">
    <property type="component" value="Unassembled WGS sequence"/>
</dbReference>
<sequence>MITIAEKVDILKRQLNSLISNGNLDNPLVLEISQELDKTIVEFYTLQSSTEDTLYCRKQVV</sequence>
<dbReference type="EMBL" id="LKET01000051">
    <property type="protein sequence ID" value="KPU42769.1"/>
    <property type="molecule type" value="Genomic_DNA"/>
</dbReference>
<accession>A0A0P8WKD8</accession>
<protein>
    <submittedName>
        <fullName evidence="1">Spo0E like sporulation regulatory protein</fullName>
    </submittedName>
</protein>
<evidence type="ECO:0000313" key="2">
    <source>
        <dbReference type="Proteomes" id="UP000050326"/>
    </source>
</evidence>
<evidence type="ECO:0000313" key="1">
    <source>
        <dbReference type="EMBL" id="KPU42769.1"/>
    </source>
</evidence>
<comment type="caution">
    <text evidence="1">The sequence shown here is derived from an EMBL/GenBank/DDBJ whole genome shotgun (WGS) entry which is preliminary data.</text>
</comment>
<dbReference type="InterPro" id="IPR018540">
    <property type="entry name" value="Spo0E-like"/>
</dbReference>
<dbReference type="GO" id="GO:0046983">
    <property type="term" value="F:protein dimerization activity"/>
    <property type="evidence" value="ECO:0007669"/>
    <property type="project" value="InterPro"/>
</dbReference>
<name>A0A0P8WKD8_9CLOT</name>